<dbReference type="Pfam" id="PF00646">
    <property type="entry name" value="F-box"/>
    <property type="match status" value="1"/>
</dbReference>
<feature type="domain" description="F-box protein At3g26010-like beta-propeller" evidence="2">
    <location>
        <begin position="96"/>
        <end position="296"/>
    </location>
</feature>
<dbReference type="Gene3D" id="1.20.1280.50">
    <property type="match status" value="1"/>
</dbReference>
<dbReference type="NCBIfam" id="TIGR01640">
    <property type="entry name" value="F_box_assoc_1"/>
    <property type="match status" value="1"/>
</dbReference>
<reference evidence="4 5" key="1">
    <citation type="submission" date="2025-04" db="UniProtKB">
        <authorList>
            <consortium name="RefSeq"/>
        </authorList>
    </citation>
    <scope>IDENTIFICATION</scope>
</reference>
<dbReference type="KEGG" id="nnu:104589566"/>
<evidence type="ECO:0000313" key="6">
    <source>
        <dbReference type="RefSeq" id="XP_019051909.1"/>
    </source>
</evidence>
<keyword evidence="3" id="KW-1185">Reference proteome</keyword>
<gene>
    <name evidence="4 5 6" type="primary">LOC104589566</name>
</gene>
<dbReference type="RefSeq" id="XP_019051909.1">
    <property type="nucleotide sequence ID" value="XM_019196364.1"/>
</dbReference>
<dbReference type="PANTHER" id="PTHR35546">
    <property type="entry name" value="F-BOX PROTEIN INTERACTION DOMAIN PROTEIN-RELATED"/>
    <property type="match status" value="1"/>
</dbReference>
<evidence type="ECO:0000313" key="4">
    <source>
        <dbReference type="RefSeq" id="XP_019051907.1"/>
    </source>
</evidence>
<proteinExistence type="predicted"/>
<dbReference type="InterPro" id="IPR001810">
    <property type="entry name" value="F-box_dom"/>
</dbReference>
<dbReference type="RefSeq" id="XP_019051907.1">
    <property type="nucleotide sequence ID" value="XM_019196362.1"/>
</dbReference>
<dbReference type="SUPFAM" id="SSF81383">
    <property type="entry name" value="F-box domain"/>
    <property type="match status" value="1"/>
</dbReference>
<dbReference type="Proteomes" id="UP000189703">
    <property type="component" value="Unplaced"/>
</dbReference>
<protein>
    <submittedName>
        <fullName evidence="4 5">F-box protein At5g49610-like</fullName>
    </submittedName>
</protein>
<dbReference type="InterPro" id="IPR055290">
    <property type="entry name" value="At3g26010-like"/>
</dbReference>
<dbReference type="PANTHER" id="PTHR35546:SF21">
    <property type="entry name" value="F-BOX DOMAIN-CONTAINING PROTEIN"/>
    <property type="match status" value="1"/>
</dbReference>
<dbReference type="AlphaFoldDB" id="A0A1U8PZF3"/>
<dbReference type="InterPro" id="IPR056592">
    <property type="entry name" value="Beta-prop_At3g26010-like"/>
</dbReference>
<evidence type="ECO:0000259" key="2">
    <source>
        <dbReference type="Pfam" id="PF24750"/>
    </source>
</evidence>
<evidence type="ECO:0000259" key="1">
    <source>
        <dbReference type="Pfam" id="PF00646"/>
    </source>
</evidence>
<evidence type="ECO:0000313" key="3">
    <source>
        <dbReference type="Proteomes" id="UP000189703"/>
    </source>
</evidence>
<dbReference type="eggNOG" id="ENOG502QWH8">
    <property type="taxonomic scope" value="Eukaryota"/>
</dbReference>
<organism evidence="3 4">
    <name type="scientific">Nelumbo nucifera</name>
    <name type="common">Sacred lotus</name>
    <dbReference type="NCBI Taxonomy" id="4432"/>
    <lineage>
        <taxon>Eukaryota</taxon>
        <taxon>Viridiplantae</taxon>
        <taxon>Streptophyta</taxon>
        <taxon>Embryophyta</taxon>
        <taxon>Tracheophyta</taxon>
        <taxon>Spermatophyta</taxon>
        <taxon>Magnoliopsida</taxon>
        <taxon>Proteales</taxon>
        <taxon>Nelumbonaceae</taxon>
        <taxon>Nelumbo</taxon>
    </lineage>
</organism>
<accession>A0A1U8PZF3</accession>
<name>A0A1U8PZF3_NELNU</name>
<sequence length="381" mass="43671">MEIGLSSDDIPIEVLSRLPAKTLLGLKCVSRGWHHLISDPAFIRVQIQRSKEAISGFFFQEKFHWCDADIETLSYIPIGREQAVVKHTVLDFLPEKVVIMDSSNGLICCRSCMPAPDPVIYVCNPSNKEWVTLKWAKPEKSKSLALLFDPFCNPIDTPMNFKVISVHQIETDTDLYFSFKIYCSEKGAWRESKENCFCHYDLFKRKGVFAGGVLHWLTNGDQILTFNVENEQCQLINLPTSTIECNDLPEMCIGEAEGHLHYIMISTSGLQVWILEDYSGPKWVLKDSISLAMMEEENPQFLYNLLQRTAGRVTFDMIPWIEPLAFKDGLLLMRVSSRMYLYHLESRRMKELCSLTKLGPNSLVYPTVLPYSMSLIRLAYP</sequence>
<dbReference type="Pfam" id="PF24750">
    <property type="entry name" value="b-prop_At3g26010-like"/>
    <property type="match status" value="1"/>
</dbReference>
<dbReference type="InterPro" id="IPR036047">
    <property type="entry name" value="F-box-like_dom_sf"/>
</dbReference>
<feature type="domain" description="F-box" evidence="1">
    <location>
        <begin position="13"/>
        <end position="42"/>
    </location>
</feature>
<evidence type="ECO:0000313" key="5">
    <source>
        <dbReference type="RefSeq" id="XP_019051908.1"/>
    </source>
</evidence>
<dbReference type="OrthoDB" id="626202at2759"/>
<dbReference type="OMA" id="VCCRSIF"/>
<dbReference type="RefSeq" id="XP_019051908.1">
    <property type="nucleotide sequence ID" value="XM_019196363.1"/>
</dbReference>
<dbReference type="InterPro" id="IPR017451">
    <property type="entry name" value="F-box-assoc_interact_dom"/>
</dbReference>
<dbReference type="GeneID" id="104589566"/>